<accession>A0A1F5P438</accession>
<keyword evidence="1" id="KW-0472">Membrane</keyword>
<comment type="caution">
    <text evidence="2">The sequence shown here is derived from an EMBL/GenBank/DDBJ whole genome shotgun (WGS) entry which is preliminary data.</text>
</comment>
<reference evidence="2 3" key="1">
    <citation type="journal article" date="2016" name="Nat. Commun.">
        <title>Thousands of microbial genomes shed light on interconnected biogeochemical processes in an aquifer system.</title>
        <authorList>
            <person name="Anantharaman K."/>
            <person name="Brown C.T."/>
            <person name="Hug L.A."/>
            <person name="Sharon I."/>
            <person name="Castelle C.J."/>
            <person name="Probst A.J."/>
            <person name="Thomas B.C."/>
            <person name="Singh A."/>
            <person name="Wilkins M.J."/>
            <person name="Karaoz U."/>
            <person name="Brodie E.L."/>
            <person name="Williams K.H."/>
            <person name="Hubbard S.S."/>
            <person name="Banfield J.F."/>
        </authorList>
    </citation>
    <scope>NUCLEOTIDE SEQUENCE [LARGE SCALE GENOMIC DNA]</scope>
</reference>
<gene>
    <name evidence="2" type="ORF">A2846_02325</name>
</gene>
<feature type="transmembrane region" description="Helical" evidence="1">
    <location>
        <begin position="48"/>
        <end position="69"/>
    </location>
</feature>
<keyword evidence="1" id="KW-1133">Transmembrane helix</keyword>
<evidence type="ECO:0000313" key="3">
    <source>
        <dbReference type="Proteomes" id="UP000176339"/>
    </source>
</evidence>
<dbReference type="AlphaFoldDB" id="A0A1F5P438"/>
<dbReference type="EMBL" id="MFEN01000005">
    <property type="protein sequence ID" value="OGE84554.1"/>
    <property type="molecule type" value="Genomic_DNA"/>
</dbReference>
<sequence>MLRFGGIFKLIRLCVGDNSLEESTLTNKSTTHVFIQAREADAGMIGNIIMVGITVALAAVAGLFLSLFMQDTETVPSITFQEQGQGQRLMIITVSGSVPWTDIGIEGCDTYPASENVSAGQFIEDCGQVVKISHLPTKTLLWRRSE</sequence>
<dbReference type="Proteomes" id="UP000176339">
    <property type="component" value="Unassembled WGS sequence"/>
</dbReference>
<evidence type="ECO:0000313" key="2">
    <source>
        <dbReference type="EMBL" id="OGE84554.1"/>
    </source>
</evidence>
<evidence type="ECO:0000256" key="1">
    <source>
        <dbReference type="SAM" id="Phobius"/>
    </source>
</evidence>
<evidence type="ECO:0008006" key="4">
    <source>
        <dbReference type="Google" id="ProtNLM"/>
    </source>
</evidence>
<protein>
    <recommendedName>
        <fullName evidence="4">Archaeal Type IV pilin N-terminal domain-containing protein</fullName>
    </recommendedName>
</protein>
<name>A0A1F5P438_9BACT</name>
<proteinExistence type="predicted"/>
<organism evidence="2 3">
    <name type="scientific">Candidatus Doudnabacteria bacterium RIFCSPHIGHO2_01_FULL_49_9</name>
    <dbReference type="NCBI Taxonomy" id="1817827"/>
    <lineage>
        <taxon>Bacteria</taxon>
        <taxon>Candidatus Doudnaibacteriota</taxon>
    </lineage>
</organism>
<keyword evidence="1" id="KW-0812">Transmembrane</keyword>